<evidence type="ECO:0000313" key="2">
    <source>
        <dbReference type="Proteomes" id="UP001218218"/>
    </source>
</evidence>
<comment type="caution">
    <text evidence="1">The sequence shown here is derived from an EMBL/GenBank/DDBJ whole genome shotgun (WGS) entry which is preliminary data.</text>
</comment>
<keyword evidence="2" id="KW-1185">Reference proteome</keyword>
<protein>
    <submittedName>
        <fullName evidence="1">Uncharacterized protein</fullName>
    </submittedName>
</protein>
<accession>A0AAD6ZK31</accession>
<dbReference type="EMBL" id="JARIHO010000043">
    <property type="protein sequence ID" value="KAJ7325921.1"/>
    <property type="molecule type" value="Genomic_DNA"/>
</dbReference>
<dbReference type="Proteomes" id="UP001218218">
    <property type="component" value="Unassembled WGS sequence"/>
</dbReference>
<gene>
    <name evidence="1" type="ORF">DFH08DRAFT_342989</name>
</gene>
<dbReference type="AlphaFoldDB" id="A0AAD6ZK31"/>
<sequence length="64" mass="7407">MFLLAKLHIDSLMTKSTVKSVREAITTMSNDLEHTYDEIVQRINRQAEDDRKVAWLTSSLRSRG</sequence>
<name>A0AAD6ZK31_9AGAR</name>
<organism evidence="1 2">
    <name type="scientific">Mycena albidolilacea</name>
    <dbReference type="NCBI Taxonomy" id="1033008"/>
    <lineage>
        <taxon>Eukaryota</taxon>
        <taxon>Fungi</taxon>
        <taxon>Dikarya</taxon>
        <taxon>Basidiomycota</taxon>
        <taxon>Agaricomycotina</taxon>
        <taxon>Agaricomycetes</taxon>
        <taxon>Agaricomycetidae</taxon>
        <taxon>Agaricales</taxon>
        <taxon>Marasmiineae</taxon>
        <taxon>Mycenaceae</taxon>
        <taxon>Mycena</taxon>
    </lineage>
</organism>
<proteinExistence type="predicted"/>
<evidence type="ECO:0000313" key="1">
    <source>
        <dbReference type="EMBL" id="KAJ7325921.1"/>
    </source>
</evidence>
<reference evidence="1" key="1">
    <citation type="submission" date="2023-03" db="EMBL/GenBank/DDBJ databases">
        <title>Massive genome expansion in bonnet fungi (Mycena s.s.) driven by repeated elements and novel gene families across ecological guilds.</title>
        <authorList>
            <consortium name="Lawrence Berkeley National Laboratory"/>
            <person name="Harder C.B."/>
            <person name="Miyauchi S."/>
            <person name="Viragh M."/>
            <person name="Kuo A."/>
            <person name="Thoen E."/>
            <person name="Andreopoulos B."/>
            <person name="Lu D."/>
            <person name="Skrede I."/>
            <person name="Drula E."/>
            <person name="Henrissat B."/>
            <person name="Morin E."/>
            <person name="Kohler A."/>
            <person name="Barry K."/>
            <person name="LaButti K."/>
            <person name="Morin E."/>
            <person name="Salamov A."/>
            <person name="Lipzen A."/>
            <person name="Mereny Z."/>
            <person name="Hegedus B."/>
            <person name="Baldrian P."/>
            <person name="Stursova M."/>
            <person name="Weitz H."/>
            <person name="Taylor A."/>
            <person name="Grigoriev I.V."/>
            <person name="Nagy L.G."/>
            <person name="Martin F."/>
            <person name="Kauserud H."/>
        </authorList>
    </citation>
    <scope>NUCLEOTIDE SEQUENCE</scope>
    <source>
        <strain evidence="1">CBHHK002</strain>
    </source>
</reference>